<dbReference type="EMBL" id="FJOG01000015">
    <property type="protein sequence ID" value="CZR60195.1"/>
    <property type="molecule type" value="Genomic_DNA"/>
</dbReference>
<protein>
    <recommendedName>
        <fullName evidence="1">2EXR domain-containing protein</fullName>
    </recommendedName>
</protein>
<dbReference type="Pfam" id="PF20150">
    <property type="entry name" value="2EXR"/>
    <property type="match status" value="2"/>
</dbReference>
<evidence type="ECO:0000313" key="2">
    <source>
        <dbReference type="EMBL" id="CZR60195.1"/>
    </source>
</evidence>
<feature type="domain" description="2EXR" evidence="1">
    <location>
        <begin position="246"/>
        <end position="335"/>
    </location>
</feature>
<dbReference type="PANTHER" id="PTHR35910">
    <property type="entry name" value="2EXR DOMAIN-CONTAINING PROTEIN"/>
    <property type="match status" value="1"/>
</dbReference>
<sequence length="457" mass="52701">METEQILSIFRDELPDPDTILYDQNLYVLDSFTLFSKLPIELRLAIWHLSFKPEAKASKYTNQDFKAWKFPYKFTCAGGLPITLATNQESRSGLPAKWSDMEYLFRGVVASGRVRELKEEQQQSRRSVRVVFEEFVKTIPDLKVPEVILATRITEAKQTLVLRAWIASVDGQFLFNLVGNSRLASTQRLGTFIDLPLFAESGLQSRKRTMEPMDSEPGILNILRVELPDPDILLYIQRMPGQFDSFMLFPKLPVELRLAIWHLTFAPRKIRIKEKVRKDKRQSPFSVYESRTPTPLSLQVNQESRAFGLQYYHILAQNSRGQGRTHYYHSKIDTVSLSMMTPYRVQRLAIEGGSSHLLNAMKSIENLEWHHVWWISFLSTFTGEPEPYSRAFQDVIKEGCFRNLKNMHIMPNQKWRVTGTLGIEGMRAGCIESLRSVFENATEVYPEVKVPSITLGP</sequence>
<dbReference type="OrthoDB" id="3473305at2759"/>
<dbReference type="InterPro" id="IPR045518">
    <property type="entry name" value="2EXR"/>
</dbReference>
<accession>A0A1L7X5C3</accession>
<dbReference type="AlphaFoldDB" id="A0A1L7X5C3"/>
<proteinExistence type="predicted"/>
<gene>
    <name evidence="2" type="ORF">PAC_10091</name>
</gene>
<name>A0A1L7X5C3_9HELO</name>
<reference evidence="2 3" key="1">
    <citation type="submission" date="2016-03" db="EMBL/GenBank/DDBJ databases">
        <authorList>
            <person name="Ploux O."/>
        </authorList>
    </citation>
    <scope>NUCLEOTIDE SEQUENCE [LARGE SCALE GENOMIC DNA]</scope>
    <source>
        <strain evidence="2 3">UAMH 11012</strain>
    </source>
</reference>
<evidence type="ECO:0000313" key="3">
    <source>
        <dbReference type="Proteomes" id="UP000184330"/>
    </source>
</evidence>
<dbReference type="Proteomes" id="UP000184330">
    <property type="component" value="Unassembled WGS sequence"/>
</dbReference>
<dbReference type="PANTHER" id="PTHR35910:SF6">
    <property type="entry name" value="2EXR DOMAIN-CONTAINING PROTEIN"/>
    <property type="match status" value="1"/>
</dbReference>
<keyword evidence="3" id="KW-1185">Reference proteome</keyword>
<organism evidence="2 3">
    <name type="scientific">Phialocephala subalpina</name>
    <dbReference type="NCBI Taxonomy" id="576137"/>
    <lineage>
        <taxon>Eukaryota</taxon>
        <taxon>Fungi</taxon>
        <taxon>Dikarya</taxon>
        <taxon>Ascomycota</taxon>
        <taxon>Pezizomycotina</taxon>
        <taxon>Leotiomycetes</taxon>
        <taxon>Helotiales</taxon>
        <taxon>Mollisiaceae</taxon>
        <taxon>Phialocephala</taxon>
        <taxon>Phialocephala fortinii species complex</taxon>
    </lineage>
</organism>
<feature type="domain" description="2EXR" evidence="1">
    <location>
        <begin position="32"/>
        <end position="92"/>
    </location>
</feature>
<evidence type="ECO:0000259" key="1">
    <source>
        <dbReference type="Pfam" id="PF20150"/>
    </source>
</evidence>